<gene>
    <name evidence="3" type="ORF">AACT_1551</name>
</gene>
<sequence length="118" mass="13408">MEALIVVAHGSKVESSNNEIKRIVDKIKENLKDEQLDVFYAFLELAEPSIFVSINKAITHGCKVIKVFPYFLAAGKHVKEDIPAEIKKFKKRYPEIEFILLPHIGECKGIENLILSNI</sequence>
<name>A0A6M8EFF6_9BACT</name>
<accession>A0A6M8EFF6</accession>
<dbReference type="PANTHER" id="PTHR33542">
    <property type="entry name" value="SIROHYDROCHLORIN FERROCHELATASE, CHLOROPLASTIC"/>
    <property type="match status" value="1"/>
</dbReference>
<dbReference type="GO" id="GO:0016829">
    <property type="term" value="F:lyase activity"/>
    <property type="evidence" value="ECO:0007669"/>
    <property type="project" value="UniProtKB-KW"/>
</dbReference>
<dbReference type="Pfam" id="PF01903">
    <property type="entry name" value="CbiX"/>
    <property type="match status" value="1"/>
</dbReference>
<dbReference type="GO" id="GO:0046872">
    <property type="term" value="F:metal ion binding"/>
    <property type="evidence" value="ECO:0007669"/>
    <property type="project" value="UniProtKB-KW"/>
</dbReference>
<keyword evidence="4" id="KW-1185">Reference proteome</keyword>
<keyword evidence="2" id="KW-0456">Lyase</keyword>
<dbReference type="PANTHER" id="PTHR33542:SF3">
    <property type="entry name" value="SIROHYDROCHLORIN FERROCHELATASE, CHLOROPLASTIC"/>
    <property type="match status" value="1"/>
</dbReference>
<organism evidence="3 4">
    <name type="scientific">Arcobacter acticola</name>
    <dbReference type="NCBI Taxonomy" id="1849015"/>
    <lineage>
        <taxon>Bacteria</taxon>
        <taxon>Pseudomonadati</taxon>
        <taxon>Campylobacterota</taxon>
        <taxon>Epsilonproteobacteria</taxon>
        <taxon>Campylobacterales</taxon>
        <taxon>Arcobacteraceae</taxon>
        <taxon>Arcobacter</taxon>
    </lineage>
</organism>
<reference evidence="3 4" key="1">
    <citation type="submission" date="2019-08" db="EMBL/GenBank/DDBJ databases">
        <title>Complete genome sequence of Arcobacter acticola.</title>
        <authorList>
            <person name="Miller W."/>
        </authorList>
    </citation>
    <scope>NUCLEOTIDE SEQUENCE [LARGE SCALE GENOMIC DNA]</scope>
    <source>
        <strain evidence="3 4">KCTC 52212</strain>
    </source>
</reference>
<dbReference type="Gene3D" id="3.40.50.1400">
    <property type="match status" value="1"/>
</dbReference>
<evidence type="ECO:0000256" key="2">
    <source>
        <dbReference type="ARBA" id="ARBA00023239"/>
    </source>
</evidence>
<evidence type="ECO:0000256" key="1">
    <source>
        <dbReference type="ARBA" id="ARBA00022723"/>
    </source>
</evidence>
<evidence type="ECO:0000313" key="4">
    <source>
        <dbReference type="Proteomes" id="UP000503483"/>
    </source>
</evidence>
<dbReference type="Proteomes" id="UP000503483">
    <property type="component" value="Chromosome"/>
</dbReference>
<dbReference type="RefSeq" id="WP_172126274.1">
    <property type="nucleotide sequence ID" value="NZ_CP042652.1"/>
</dbReference>
<dbReference type="KEGG" id="paco:AACT_1551"/>
<evidence type="ECO:0000313" key="3">
    <source>
        <dbReference type="EMBL" id="QKE28712.1"/>
    </source>
</evidence>
<dbReference type="InterPro" id="IPR050963">
    <property type="entry name" value="Sirohydro_Cobaltochel/CbiX"/>
</dbReference>
<dbReference type="CDD" id="cd03416">
    <property type="entry name" value="CbiX_SirB_N"/>
    <property type="match status" value="1"/>
</dbReference>
<dbReference type="EMBL" id="CP042652">
    <property type="protein sequence ID" value="QKE28712.1"/>
    <property type="molecule type" value="Genomic_DNA"/>
</dbReference>
<dbReference type="InterPro" id="IPR002762">
    <property type="entry name" value="CbiX-like"/>
</dbReference>
<proteinExistence type="predicted"/>
<dbReference type="SUPFAM" id="SSF53800">
    <property type="entry name" value="Chelatase"/>
    <property type="match status" value="1"/>
</dbReference>
<protein>
    <submittedName>
        <fullName evidence="3">Sirohydrochlorin ferrochelatase family protein</fullName>
    </submittedName>
</protein>
<keyword evidence="1" id="KW-0479">Metal-binding</keyword>
<dbReference type="AlphaFoldDB" id="A0A6M8EFF6"/>